<dbReference type="InterPro" id="IPR014729">
    <property type="entry name" value="Rossmann-like_a/b/a_fold"/>
</dbReference>
<dbReference type="Gene3D" id="3.40.50.620">
    <property type="entry name" value="HUPs"/>
    <property type="match status" value="1"/>
</dbReference>
<evidence type="ECO:0000256" key="5">
    <source>
        <dbReference type="ARBA" id="ARBA00022655"/>
    </source>
</evidence>
<keyword evidence="5" id="KW-0566">Pantothenate biosynthesis</keyword>
<evidence type="ECO:0000313" key="9">
    <source>
        <dbReference type="EMBL" id="EUJ32959.1"/>
    </source>
</evidence>
<evidence type="ECO:0000256" key="1">
    <source>
        <dbReference type="ARBA" id="ARBA00004990"/>
    </source>
</evidence>
<dbReference type="EC" id="6.3.2.1" evidence="3"/>
<evidence type="ECO:0000256" key="6">
    <source>
        <dbReference type="ARBA" id="ARBA00022741"/>
    </source>
</evidence>
<evidence type="ECO:0000256" key="4">
    <source>
        <dbReference type="ARBA" id="ARBA00022598"/>
    </source>
</evidence>
<protein>
    <recommendedName>
        <fullName evidence="3">pantoate--beta-alanine ligase (AMP-forming)</fullName>
        <ecNumber evidence="3">6.3.2.1</ecNumber>
    </recommendedName>
</protein>
<sequence>MPDAAEIYPAKPSVSLHVEKAVDRLDGKARPGHFDGVVTVLLKLFSLVEPDRAYFGQKDAQQVAVVQNFVSDFFLPLEIRVVETVRERDGLAKSSRNVNLSPTEREIAPRIHQALLNGRRAIETGTAANEAEVLVIVQETLRDTAQQIDYLELLSYPNFEPVVDFTKPMILAIAVQFEKARLIDNEIIEGSAKRDA</sequence>
<proteinExistence type="inferred from homology"/>
<accession>A0ABP3AZJ3</accession>
<comment type="similarity">
    <text evidence="2">Belongs to the pantothenate synthetase family.</text>
</comment>
<dbReference type="Gene3D" id="3.30.1300.10">
    <property type="entry name" value="Pantoate-beta-alanine ligase, C-terminal domain"/>
    <property type="match status" value="1"/>
</dbReference>
<dbReference type="SUPFAM" id="SSF52374">
    <property type="entry name" value="Nucleotidylyl transferase"/>
    <property type="match status" value="1"/>
</dbReference>
<keyword evidence="6" id="KW-0547">Nucleotide-binding</keyword>
<dbReference type="GO" id="GO:0004592">
    <property type="term" value="F:pantoate-beta-alanine ligase activity"/>
    <property type="evidence" value="ECO:0007669"/>
    <property type="project" value="UniProtKB-EC"/>
</dbReference>
<keyword evidence="7" id="KW-0067">ATP-binding</keyword>
<comment type="caution">
    <text evidence="9">The sequence shown here is derived from an EMBL/GenBank/DDBJ whole genome shotgun (WGS) entry which is preliminary data.</text>
</comment>
<dbReference type="InterPro" id="IPR042176">
    <property type="entry name" value="Pantoate_ligase_C"/>
</dbReference>
<evidence type="ECO:0000256" key="3">
    <source>
        <dbReference type="ARBA" id="ARBA00012219"/>
    </source>
</evidence>
<reference evidence="9 10" key="1">
    <citation type="journal article" date="2014" name="Int. J. Syst. Evol. Microbiol.">
        <title>Listeria floridensis sp. nov., Listeria aquatica sp. nov., Listeria cornellensis sp. nov., Listeria riparia sp. nov. and Listeria grandensis sp. nov., from agricultural and natural environments.</title>
        <authorList>
            <person name="den Bakker H.C."/>
            <person name="Warchocki S."/>
            <person name="Wright E.M."/>
            <person name="Allred A.F."/>
            <person name="Ahlstrom C."/>
            <person name="Manuel C.S."/>
            <person name="Stasiewicz M.J."/>
            <person name="Burrell A."/>
            <person name="Roof S."/>
            <person name="Strawn L."/>
            <person name="Fortes E.D."/>
            <person name="Nightingale K.K."/>
            <person name="Kephart D."/>
            <person name="Wiedmann M."/>
        </authorList>
    </citation>
    <scope>NUCLEOTIDE SEQUENCE [LARGE SCALE GENOMIC DNA]</scope>
    <source>
        <strain evidence="9 10">FSL S10-1187</strain>
    </source>
</reference>
<dbReference type="PANTHER" id="PTHR21299">
    <property type="entry name" value="CYTIDYLATE KINASE/PANTOATE-BETA-ALANINE LIGASE"/>
    <property type="match status" value="1"/>
</dbReference>
<keyword evidence="4 9" id="KW-0436">Ligase</keyword>
<dbReference type="InterPro" id="IPR003721">
    <property type="entry name" value="Pantoate_ligase"/>
</dbReference>
<comment type="catalytic activity">
    <reaction evidence="8">
        <text>(R)-pantoate + beta-alanine + ATP = (R)-pantothenate + AMP + diphosphate + H(+)</text>
        <dbReference type="Rhea" id="RHEA:10912"/>
        <dbReference type="ChEBI" id="CHEBI:15378"/>
        <dbReference type="ChEBI" id="CHEBI:15980"/>
        <dbReference type="ChEBI" id="CHEBI:29032"/>
        <dbReference type="ChEBI" id="CHEBI:30616"/>
        <dbReference type="ChEBI" id="CHEBI:33019"/>
        <dbReference type="ChEBI" id="CHEBI:57966"/>
        <dbReference type="ChEBI" id="CHEBI:456215"/>
        <dbReference type="EC" id="6.3.2.1"/>
    </reaction>
</comment>
<dbReference type="PANTHER" id="PTHR21299:SF1">
    <property type="entry name" value="PANTOATE--BETA-ALANINE LIGASE"/>
    <property type="match status" value="1"/>
</dbReference>
<evidence type="ECO:0000256" key="2">
    <source>
        <dbReference type="ARBA" id="ARBA00009256"/>
    </source>
</evidence>
<evidence type="ECO:0000313" key="10">
    <source>
        <dbReference type="Proteomes" id="UP000019249"/>
    </source>
</evidence>
<evidence type="ECO:0000256" key="7">
    <source>
        <dbReference type="ARBA" id="ARBA00022840"/>
    </source>
</evidence>
<dbReference type="Proteomes" id="UP000019249">
    <property type="component" value="Unassembled WGS sequence"/>
</dbReference>
<keyword evidence="10" id="KW-1185">Reference proteome</keyword>
<gene>
    <name evidence="9" type="primary">panC</name>
    <name evidence="9" type="ORF">MFLO_05060</name>
</gene>
<dbReference type="Pfam" id="PF02569">
    <property type="entry name" value="Pantoate_ligase"/>
    <property type="match status" value="1"/>
</dbReference>
<dbReference type="EMBL" id="AODF01000008">
    <property type="protein sequence ID" value="EUJ32959.1"/>
    <property type="molecule type" value="Genomic_DNA"/>
</dbReference>
<organism evidence="9 10">
    <name type="scientific">Listeria floridensis FSL S10-1187</name>
    <dbReference type="NCBI Taxonomy" id="1265817"/>
    <lineage>
        <taxon>Bacteria</taxon>
        <taxon>Bacillati</taxon>
        <taxon>Bacillota</taxon>
        <taxon>Bacilli</taxon>
        <taxon>Bacillales</taxon>
        <taxon>Listeriaceae</taxon>
        <taxon>Listeria</taxon>
    </lineage>
</organism>
<name>A0ABP3AZJ3_9LIST</name>
<comment type="pathway">
    <text evidence="1">Cofactor biosynthesis; (R)-pantothenate biosynthesis; (R)-pantothenate from (R)-pantoate and beta-alanine: step 1/1.</text>
</comment>
<evidence type="ECO:0000256" key="8">
    <source>
        <dbReference type="ARBA" id="ARBA00048258"/>
    </source>
</evidence>